<organism evidence="1 2">
    <name type="scientific">Cirrhinus molitorella</name>
    <name type="common">mud carp</name>
    <dbReference type="NCBI Taxonomy" id="172907"/>
    <lineage>
        <taxon>Eukaryota</taxon>
        <taxon>Metazoa</taxon>
        <taxon>Chordata</taxon>
        <taxon>Craniata</taxon>
        <taxon>Vertebrata</taxon>
        <taxon>Euteleostomi</taxon>
        <taxon>Actinopterygii</taxon>
        <taxon>Neopterygii</taxon>
        <taxon>Teleostei</taxon>
        <taxon>Ostariophysi</taxon>
        <taxon>Cypriniformes</taxon>
        <taxon>Cyprinidae</taxon>
        <taxon>Labeoninae</taxon>
        <taxon>Labeonini</taxon>
        <taxon>Cirrhinus</taxon>
    </lineage>
</organism>
<evidence type="ECO:0000313" key="2">
    <source>
        <dbReference type="Proteomes" id="UP001558613"/>
    </source>
</evidence>
<keyword evidence="2" id="KW-1185">Reference proteome</keyword>
<accession>A0ABR3MCX2</accession>
<comment type="caution">
    <text evidence="1">The sequence shown here is derived from an EMBL/GenBank/DDBJ whole genome shotgun (WGS) entry which is preliminary data.</text>
</comment>
<evidence type="ECO:0000313" key="1">
    <source>
        <dbReference type="EMBL" id="KAL1262925.1"/>
    </source>
</evidence>
<dbReference type="EMBL" id="JAYMGO010000013">
    <property type="protein sequence ID" value="KAL1262925.1"/>
    <property type="molecule type" value="Genomic_DNA"/>
</dbReference>
<name>A0ABR3MCX2_9TELE</name>
<dbReference type="Proteomes" id="UP001558613">
    <property type="component" value="Unassembled WGS sequence"/>
</dbReference>
<proteinExistence type="predicted"/>
<gene>
    <name evidence="1" type="ORF">QQF64_005664</name>
</gene>
<protein>
    <submittedName>
        <fullName evidence="1">Uncharacterized protein</fullName>
    </submittedName>
</protein>
<reference evidence="1 2" key="1">
    <citation type="submission" date="2023-09" db="EMBL/GenBank/DDBJ databases">
        <authorList>
            <person name="Wang M."/>
        </authorList>
    </citation>
    <scope>NUCLEOTIDE SEQUENCE [LARGE SCALE GENOMIC DNA]</scope>
    <source>
        <strain evidence="1">GT-2023</strain>
        <tissue evidence="1">Liver</tissue>
    </source>
</reference>
<sequence>MDTSASPADWSALHSFDRNGAGLNSGIRIEKVRSDRLPGVGDSFTVGSDDDEVKQPLFLQLPSSKLYSRLLIPCRHCKRATRRYKT</sequence>